<name>A0ABD5CTE5_9BURK</name>
<proteinExistence type="predicted"/>
<dbReference type="NCBIfam" id="TIGR01841">
    <property type="entry name" value="phasin"/>
    <property type="match status" value="1"/>
</dbReference>
<dbReference type="AlphaFoldDB" id="A0ABD5CTE5"/>
<feature type="domain" description="Phasin" evidence="2">
    <location>
        <begin position="7"/>
        <end position="99"/>
    </location>
</feature>
<evidence type="ECO:0000313" key="4">
    <source>
        <dbReference type="Proteomes" id="UP001245184"/>
    </source>
</evidence>
<comment type="caution">
    <text evidence="3">The sequence shown here is derived from an EMBL/GenBank/DDBJ whole genome shotgun (WGS) entry which is preliminary data.</text>
</comment>
<reference evidence="3 4" key="1">
    <citation type="submission" date="2023-08" db="EMBL/GenBank/DDBJ databases">
        <title>Genome sequencing of plant associated microbes to promote plant fitness in Sorghum bicolor and Oryza sativa.</title>
        <authorList>
            <person name="Coleman-Derr D."/>
        </authorList>
    </citation>
    <scope>NUCLEOTIDE SEQUENCE [LARGE SCALE GENOMIC DNA]</scope>
    <source>
        <strain evidence="3 4">SLBN-33</strain>
    </source>
</reference>
<evidence type="ECO:0000259" key="2">
    <source>
        <dbReference type="Pfam" id="PF09361"/>
    </source>
</evidence>
<dbReference type="RefSeq" id="WP_310034974.1">
    <property type="nucleotide sequence ID" value="NZ_JAVIZN010000002.1"/>
</dbReference>
<gene>
    <name evidence="3" type="ORF">QF025_006635</name>
</gene>
<dbReference type="InterPro" id="IPR018968">
    <property type="entry name" value="Phasin"/>
</dbReference>
<organism evidence="3 4">
    <name type="scientific">Paraburkholderia graminis</name>
    <dbReference type="NCBI Taxonomy" id="60548"/>
    <lineage>
        <taxon>Bacteria</taxon>
        <taxon>Pseudomonadati</taxon>
        <taxon>Pseudomonadota</taxon>
        <taxon>Betaproteobacteria</taxon>
        <taxon>Burkholderiales</taxon>
        <taxon>Burkholderiaceae</taxon>
        <taxon>Paraburkholderia</taxon>
    </lineage>
</organism>
<evidence type="ECO:0000313" key="3">
    <source>
        <dbReference type="EMBL" id="MDR6207915.1"/>
    </source>
</evidence>
<dbReference type="InterPro" id="IPR010127">
    <property type="entry name" value="Phasin_subfam-1"/>
</dbReference>
<dbReference type="EMBL" id="JAVIZN010000002">
    <property type="protein sequence ID" value="MDR6207915.1"/>
    <property type="molecule type" value="Genomic_DNA"/>
</dbReference>
<dbReference type="Proteomes" id="UP001245184">
    <property type="component" value="Unassembled WGS sequence"/>
</dbReference>
<feature type="region of interest" description="Disordered" evidence="1">
    <location>
        <begin position="146"/>
        <end position="168"/>
    </location>
</feature>
<sequence length="168" mass="17809">MTQLIPEQWLSAQAESFGRLFGITRSGCDAFERLTALNLEAMRFGVAETQQAMSRMGAAHSLPEVLSLPTLLAPVGLAQALSYSRQYCKILSELQQDVVPPQSVDAARQTPLANSVIGSLAARSLASCEVPARSAVSLAGAAPAAAEAGIERKKKRPHEIATPPIQSK</sequence>
<protein>
    <submittedName>
        <fullName evidence="3">Phasin family protein</fullName>
    </submittedName>
</protein>
<accession>A0ABD5CTE5</accession>
<evidence type="ECO:0000256" key="1">
    <source>
        <dbReference type="SAM" id="MobiDB-lite"/>
    </source>
</evidence>
<dbReference type="Pfam" id="PF09361">
    <property type="entry name" value="Phasin_2"/>
    <property type="match status" value="1"/>
</dbReference>